<dbReference type="Proteomes" id="UP000273022">
    <property type="component" value="Unassembled WGS sequence"/>
</dbReference>
<sequence>MNIQDVFQQLETASDFELFRLKCAIDKVLEDPDRSNNLKAKLSLGMKVEYFCPDRNKAILCEVLKVNRTQVNIREIETGKGWNMPFYFLNLDHIETSLQSNMKVGMSKAEIALGDTLGFIRSRDNQECIGTVMKLNPKRVVIHLKDGLWNVPYSQVFPILDSHAVDTQTTGILIEQ</sequence>
<proteinExistence type="predicted"/>
<evidence type="ECO:0000313" key="1">
    <source>
        <dbReference type="EMBL" id="RJY05345.1"/>
    </source>
</evidence>
<dbReference type="OrthoDB" id="6195523at2"/>
<evidence type="ECO:0000313" key="2">
    <source>
        <dbReference type="Proteomes" id="UP000273022"/>
    </source>
</evidence>
<dbReference type="EMBL" id="QYYH01000186">
    <property type="protein sequence ID" value="RJY05345.1"/>
    <property type="molecule type" value="Genomic_DNA"/>
</dbReference>
<organism evidence="1 2">
    <name type="scientific">Parashewanella spongiae</name>
    <dbReference type="NCBI Taxonomy" id="342950"/>
    <lineage>
        <taxon>Bacteria</taxon>
        <taxon>Pseudomonadati</taxon>
        <taxon>Pseudomonadota</taxon>
        <taxon>Gammaproteobacteria</taxon>
        <taxon>Alteromonadales</taxon>
        <taxon>Shewanellaceae</taxon>
        <taxon>Parashewanella</taxon>
    </lineage>
</organism>
<gene>
    <name evidence="1" type="ORF">D5R81_18545</name>
</gene>
<protein>
    <submittedName>
        <fullName evidence="1">Uncharacterized protein</fullName>
    </submittedName>
</protein>
<name>A0A3A6TKF6_9GAMM</name>
<dbReference type="AlphaFoldDB" id="A0A3A6TKF6"/>
<comment type="caution">
    <text evidence="1">The sequence shown here is derived from an EMBL/GenBank/DDBJ whole genome shotgun (WGS) entry which is preliminary data.</text>
</comment>
<dbReference type="RefSeq" id="WP_121855080.1">
    <property type="nucleotide sequence ID" value="NZ_CP037952.1"/>
</dbReference>
<reference evidence="1 2" key="1">
    <citation type="submission" date="2018-09" db="EMBL/GenBank/DDBJ databases">
        <title>Phylogeny of the Shewanellaceae, and recommendation for two new genera, Pseudoshewanella and Parashewanella.</title>
        <authorList>
            <person name="Wang G."/>
        </authorList>
    </citation>
    <scope>NUCLEOTIDE SEQUENCE [LARGE SCALE GENOMIC DNA]</scope>
    <source>
        <strain evidence="1 2">KCTC 22492</strain>
    </source>
</reference>
<accession>A0A3A6TKF6</accession>
<keyword evidence="2" id="KW-1185">Reference proteome</keyword>